<comment type="caution">
    <text evidence="2">The sequence shown here is derived from an EMBL/GenBank/DDBJ whole genome shotgun (WGS) entry which is preliminary data.</text>
</comment>
<keyword evidence="3" id="KW-1185">Reference proteome</keyword>
<feature type="region of interest" description="Disordered" evidence="1">
    <location>
        <begin position="19"/>
        <end position="96"/>
    </location>
</feature>
<gene>
    <name evidence="2" type="ORF">QQ020_23595</name>
</gene>
<feature type="compositionally biased region" description="Basic and acidic residues" evidence="1">
    <location>
        <begin position="82"/>
        <end position="96"/>
    </location>
</feature>
<organism evidence="2 3">
    <name type="scientific">Agaribacillus aureus</name>
    <dbReference type="NCBI Taxonomy" id="3051825"/>
    <lineage>
        <taxon>Bacteria</taxon>
        <taxon>Pseudomonadati</taxon>
        <taxon>Bacteroidota</taxon>
        <taxon>Cytophagia</taxon>
        <taxon>Cytophagales</taxon>
        <taxon>Splendidivirgaceae</taxon>
        <taxon>Agaribacillus</taxon>
    </lineage>
</organism>
<accession>A0ABT8LCZ2</accession>
<evidence type="ECO:0000313" key="3">
    <source>
        <dbReference type="Proteomes" id="UP001172083"/>
    </source>
</evidence>
<evidence type="ECO:0000256" key="1">
    <source>
        <dbReference type="SAM" id="MobiDB-lite"/>
    </source>
</evidence>
<name>A0ABT8LCZ2_9BACT</name>
<evidence type="ECO:0000313" key="2">
    <source>
        <dbReference type="EMBL" id="MDN5215086.1"/>
    </source>
</evidence>
<proteinExistence type="predicted"/>
<dbReference type="Proteomes" id="UP001172083">
    <property type="component" value="Unassembled WGS sequence"/>
</dbReference>
<reference evidence="2" key="1">
    <citation type="submission" date="2023-06" db="EMBL/GenBank/DDBJ databases">
        <title>Genomic of Agaribacillus aureum.</title>
        <authorList>
            <person name="Wang G."/>
        </authorList>
    </citation>
    <scope>NUCLEOTIDE SEQUENCE</scope>
    <source>
        <strain evidence="2">BMA12</strain>
    </source>
</reference>
<dbReference type="PROSITE" id="PS51257">
    <property type="entry name" value="PROKAR_LIPOPROTEIN"/>
    <property type="match status" value="1"/>
</dbReference>
<sequence>MKISNILIALTLVFTIACSGKKPDGEHGHSPDTEAHTHDESGGDHDENHHHDEGSHTHEHEEHHEQEEFTISQDSADVVTDSTHHTHEDGDTHHNH</sequence>
<feature type="compositionally biased region" description="Basic and acidic residues" evidence="1">
    <location>
        <begin position="21"/>
        <end position="67"/>
    </location>
</feature>
<evidence type="ECO:0008006" key="4">
    <source>
        <dbReference type="Google" id="ProtNLM"/>
    </source>
</evidence>
<protein>
    <recommendedName>
        <fullName evidence="4">Lipoprotein</fullName>
    </recommendedName>
</protein>
<dbReference type="EMBL" id="JAUJEB010000006">
    <property type="protein sequence ID" value="MDN5215086.1"/>
    <property type="molecule type" value="Genomic_DNA"/>
</dbReference>
<dbReference type="RefSeq" id="WP_346760425.1">
    <property type="nucleotide sequence ID" value="NZ_JAUJEB010000006.1"/>
</dbReference>